<dbReference type="Gene3D" id="3.40.50.300">
    <property type="entry name" value="P-loop containing nucleotide triphosphate hydrolases"/>
    <property type="match status" value="1"/>
</dbReference>
<dbReference type="SUPFAM" id="SSF52540">
    <property type="entry name" value="P-loop containing nucleoside triphosphate hydrolases"/>
    <property type="match status" value="1"/>
</dbReference>
<dbReference type="CDD" id="cd18582">
    <property type="entry name" value="ABC_6TM_ATM1_ABCB7"/>
    <property type="match status" value="1"/>
</dbReference>
<dbReference type="FunFam" id="3.40.50.300:FF:000221">
    <property type="entry name" value="Multidrug ABC transporter ATP-binding protein"/>
    <property type="match status" value="1"/>
</dbReference>
<dbReference type="PROSITE" id="PS00211">
    <property type="entry name" value="ABC_TRANSPORTER_1"/>
    <property type="match status" value="1"/>
</dbReference>
<dbReference type="InterPro" id="IPR036397">
    <property type="entry name" value="RNaseH_sf"/>
</dbReference>
<evidence type="ECO:0000256" key="9">
    <source>
        <dbReference type="ARBA" id="ARBA00022989"/>
    </source>
</evidence>
<dbReference type="InterPro" id="IPR017871">
    <property type="entry name" value="ABC_transporter-like_CS"/>
</dbReference>
<dbReference type="Gene3D" id="3.40.30.50">
    <property type="entry name" value="Sep15/SelM thioredoxin-like domain, active-site redox motif"/>
    <property type="match status" value="1"/>
</dbReference>
<name>A0A7J6MXV9_PERCH</name>
<dbReference type="InterPro" id="IPR012337">
    <property type="entry name" value="RNaseH-like_sf"/>
</dbReference>
<feature type="region of interest" description="Disordered" evidence="11">
    <location>
        <begin position="1556"/>
        <end position="1585"/>
    </location>
</feature>
<dbReference type="PANTHER" id="PTHR24221">
    <property type="entry name" value="ATP-BINDING CASSETTE SUB-FAMILY B"/>
    <property type="match status" value="1"/>
</dbReference>
<accession>A0A7J6MXV9</accession>
<dbReference type="PROSITE" id="PS50929">
    <property type="entry name" value="ABC_TM1F"/>
    <property type="match status" value="1"/>
</dbReference>
<evidence type="ECO:0000259" key="14">
    <source>
        <dbReference type="PROSITE" id="PS50929"/>
    </source>
</evidence>
<dbReference type="GO" id="GO:0005524">
    <property type="term" value="F:ATP binding"/>
    <property type="evidence" value="ECO:0007669"/>
    <property type="project" value="UniProtKB-KW"/>
</dbReference>
<dbReference type="GO" id="GO:0140359">
    <property type="term" value="F:ABC-type transporter activity"/>
    <property type="evidence" value="ECO:0007669"/>
    <property type="project" value="InterPro"/>
</dbReference>
<dbReference type="PANTHER" id="PTHR24221:SF402">
    <property type="entry name" value="IRON-SULFUR CLUSTERS TRANSPORTER ABCB7, MITOCHONDRIAL"/>
    <property type="match status" value="1"/>
</dbReference>
<evidence type="ECO:0000256" key="7">
    <source>
        <dbReference type="ARBA" id="ARBA00022741"/>
    </source>
</evidence>
<dbReference type="InterPro" id="IPR036249">
    <property type="entry name" value="Thioredoxin-like_sf"/>
</dbReference>
<dbReference type="GO" id="GO:0006879">
    <property type="term" value="P:intracellular iron ion homeostasis"/>
    <property type="evidence" value="ECO:0007669"/>
    <property type="project" value="TreeGrafter"/>
</dbReference>
<evidence type="ECO:0000256" key="5">
    <source>
        <dbReference type="ARBA" id="ARBA00022475"/>
    </source>
</evidence>
<dbReference type="EMBL" id="JAAPAO010000035">
    <property type="protein sequence ID" value="KAF4676393.1"/>
    <property type="molecule type" value="Genomic_DNA"/>
</dbReference>
<evidence type="ECO:0000256" key="2">
    <source>
        <dbReference type="ARBA" id="ARBA00004651"/>
    </source>
</evidence>
<keyword evidence="4" id="KW-0813">Transport</keyword>
<dbReference type="Gene3D" id="1.20.1560.10">
    <property type="entry name" value="ABC transporter type 1, transmembrane domain"/>
    <property type="match status" value="1"/>
</dbReference>
<evidence type="ECO:0000256" key="11">
    <source>
        <dbReference type="SAM" id="MobiDB-lite"/>
    </source>
</evidence>
<dbReference type="OrthoDB" id="420023at2759"/>
<dbReference type="Pfam" id="PF00005">
    <property type="entry name" value="ABC_tran"/>
    <property type="match status" value="1"/>
</dbReference>
<comment type="caution">
    <text evidence="15">The sequence shown here is derived from an EMBL/GenBank/DDBJ whole genome shotgun (WGS) entry which is preliminary data.</text>
</comment>
<dbReference type="InterPro" id="IPR003439">
    <property type="entry name" value="ABC_transporter-like_ATP-bd"/>
</dbReference>
<dbReference type="GO" id="GO:0005886">
    <property type="term" value="C:plasma membrane"/>
    <property type="evidence" value="ECO:0007669"/>
    <property type="project" value="UniProtKB-SubCell"/>
</dbReference>
<feature type="transmembrane region" description="Helical" evidence="12">
    <location>
        <begin position="1061"/>
        <end position="1082"/>
    </location>
</feature>
<dbReference type="InterPro" id="IPR003593">
    <property type="entry name" value="AAA+_ATPase"/>
</dbReference>
<evidence type="ECO:0000256" key="6">
    <source>
        <dbReference type="ARBA" id="ARBA00022692"/>
    </source>
</evidence>
<feature type="domain" description="ABC transporter" evidence="13">
    <location>
        <begin position="1267"/>
        <end position="1502"/>
    </location>
</feature>
<evidence type="ECO:0000313" key="15">
    <source>
        <dbReference type="EMBL" id="KAF4676393.1"/>
    </source>
</evidence>
<keyword evidence="5" id="KW-1003">Cell membrane</keyword>
<dbReference type="InterPro" id="IPR038219">
    <property type="entry name" value="Sep15/SelM_sf"/>
</dbReference>
<gene>
    <name evidence="15" type="primary">ABCB7</name>
    <name evidence="15" type="ORF">FOL47_006307</name>
</gene>
<feature type="transmembrane region" description="Helical" evidence="12">
    <location>
        <begin position="1088"/>
        <end position="1109"/>
    </location>
</feature>
<dbReference type="InterPro" id="IPR011527">
    <property type="entry name" value="ABC1_TM_dom"/>
</dbReference>
<reference evidence="15 16" key="1">
    <citation type="submission" date="2020-04" db="EMBL/GenBank/DDBJ databases">
        <title>Perkinsus chesapeaki whole genome sequence.</title>
        <authorList>
            <person name="Bogema D.R."/>
        </authorList>
    </citation>
    <scope>NUCLEOTIDE SEQUENCE [LARGE SCALE GENOMIC DNA]</scope>
    <source>
        <strain evidence="15">ATCC PRA-425</strain>
    </source>
</reference>
<feature type="domain" description="ABC transmembrane type-1" evidence="14">
    <location>
        <begin position="949"/>
        <end position="1233"/>
    </location>
</feature>
<dbReference type="InterPro" id="IPR014912">
    <property type="entry name" value="Sep15_SelM_dom"/>
</dbReference>
<keyword evidence="10 12" id="KW-0472">Membrane</keyword>
<dbReference type="Pfam" id="PF08806">
    <property type="entry name" value="Sep15_SelM"/>
    <property type="match status" value="1"/>
</dbReference>
<keyword evidence="7" id="KW-0547">Nucleotide-binding</keyword>
<comment type="similarity">
    <text evidence="3">Belongs to the selenoprotein M/F family.</text>
</comment>
<sequence length="1585" mass="178147">MSATARDEGQEVTVDSCIQKLAVGDYDAYIREVQLIVAGREDREPDSYQKEQSRELIRRAEETACTIASRSGSGDSKNEETLDRIRGMVVRIPSTLAMLTADWANPFYIGDSLLAVVRGYIQGRFRKYEGISDVKKSLKNSRAFHRFIDGCGVLKRWYAIDLRLWTRVLEAYGDRMITDMKITVQEEALALAGDYSAEVLKEKTPIHQRIKMALQSDQNEVSSSSQSHLDGDSFAKVINELGAWCIVPQIEFVHRFGKKGDSWSRMRTSLIPLLKQVKNDPAFQKRCILYLIQQHMFEQRNRKKEKAAGKERNPERSTMIEPTQKDVEIACIMFDFDITTLSSPDDPTEFHTRDVDEFYDRLRRNWMMEMIGCHHMTAEDILDFFGDDDRLLRGAFNKYGLNGDAASQAILLLGNSELRRVMGKEVAISPALEYYLSIMKYGCGDPGNYQDVFGPISEDCDEENDKYFWLPMYIDPPGVDMFDLTSPDSYAVHMIETIDKLKDLEDILTTFQPGEPSYRSITFDVFFRCDISLYLERPSPAIIAIATPTKVFLIMVSRIISTDQSFNGAAAPSALRHFLTSVLCHPNILKVVYGINAANYAKLVVLQHVLVDDRYSEEVRRGGVVIQPLFDLSEGYPRPFVAEVQENLAGMRLCMAEELSNWDKQPYLRYSQLHYAASRVWLMYMLYLTVPYERVETKHFRKIDTADAYMYGYESRGYNRGPDIVKRADLDDGVTSATWMRHERDELRQCRKRYDSMRMDRIKENRERWEEDEKVLRGEDFFEASDMDNSNRADKPIASTNTGVSICASVVFPSCCITRSPEFVKCSATMFKAVTLSSTAAALGSPLRASAMVRIPTFMPASTKIVPVAWSRVSYARSFSSSSAGQPKEKELLKGIPKNVVDEKTGSSKPATLSTILKKKETREESWEIMKYMSKFVWPENPAFRIRVLGSAACIVLAKLATIQAPIQLGALINSLSVPVTAVTTPLLLLSSFVLAKICQSAFTELRGIIFSNVSQDACRRIARKAFEHVHTLDISFLIGSRSGEVQAIISRSLRSVTSMLNMMLFNMIPTALEFSLVLWILATHAGIPAALITSATMAAYVGFTTHYTTKRNEYRRKMNMAENEANARLLDSVINAESVRFFANEKRETELYDESLAKYEKENIRVLKSLGRLNFGQQLIYNSGLFATLFLALNQCVAGTLPVGDLVMINTLLMQLSSPLNMIGMVYRETTMSLVDMSKLHALMRVQPSIKDAPDAKDLVLKGGQVSIKDLSFDYGSDSRKILDGFSLDIPAGHRVAIVGSSGAGKSTVLRLLLRMYAPTCGSISIDGQPIDKVTLSSLRKNIGIVPQDCSLFHDTVFNNILYGRLDATEEEVVAAAKLAEIHDTIMNFPRGYQTLVGERGLKLSGGERQRIGIARCLLKNPELVLFDEATSALDSETEQNILKGFEQLTASRTSLIVAHRLSTVMNCDTICVLDEGKVAEKGSHKELMNIENGKFVKSPGHVDQYEDVTVNFIPGRPPELVIFDDDDHEVERVDLSHFVNEADVDKVHEIVQSKGFKKKKGASTEEDEEGPFAESAPVTENEL</sequence>
<evidence type="ECO:0000256" key="1">
    <source>
        <dbReference type="ARBA" id="ARBA00004225"/>
    </source>
</evidence>
<dbReference type="InterPro" id="IPR039421">
    <property type="entry name" value="Type_1_exporter"/>
</dbReference>
<dbReference type="GO" id="GO:0016887">
    <property type="term" value="F:ATP hydrolysis activity"/>
    <property type="evidence" value="ECO:0007669"/>
    <property type="project" value="InterPro"/>
</dbReference>
<evidence type="ECO:0000256" key="8">
    <source>
        <dbReference type="ARBA" id="ARBA00022840"/>
    </source>
</evidence>
<dbReference type="SMART" id="SM00382">
    <property type="entry name" value="AAA"/>
    <property type="match status" value="1"/>
</dbReference>
<dbReference type="Gene3D" id="3.30.420.10">
    <property type="entry name" value="Ribonuclease H-like superfamily/Ribonuclease H"/>
    <property type="match status" value="1"/>
</dbReference>
<dbReference type="GO" id="GO:0003676">
    <property type="term" value="F:nucleic acid binding"/>
    <property type="evidence" value="ECO:0007669"/>
    <property type="project" value="InterPro"/>
</dbReference>
<dbReference type="SUPFAM" id="SSF90123">
    <property type="entry name" value="ABC transporter transmembrane region"/>
    <property type="match status" value="1"/>
</dbReference>
<evidence type="ECO:0000256" key="10">
    <source>
        <dbReference type="ARBA" id="ARBA00023136"/>
    </source>
</evidence>
<protein>
    <submittedName>
        <fullName evidence="15">ATP-binding cassette sub- B member 7, mitochondrial</fullName>
    </submittedName>
</protein>
<organism evidence="15 16">
    <name type="scientific">Perkinsus chesapeaki</name>
    <name type="common">Clam parasite</name>
    <name type="synonym">Perkinsus andrewsi</name>
    <dbReference type="NCBI Taxonomy" id="330153"/>
    <lineage>
        <taxon>Eukaryota</taxon>
        <taxon>Sar</taxon>
        <taxon>Alveolata</taxon>
        <taxon>Perkinsozoa</taxon>
        <taxon>Perkinsea</taxon>
        <taxon>Perkinsida</taxon>
        <taxon>Perkinsidae</taxon>
        <taxon>Perkinsus</taxon>
    </lineage>
</organism>
<dbReference type="InterPro" id="IPR036640">
    <property type="entry name" value="ABC1_TM_sf"/>
</dbReference>
<dbReference type="SUPFAM" id="SSF52833">
    <property type="entry name" value="Thioredoxin-like"/>
    <property type="match status" value="1"/>
</dbReference>
<keyword evidence="16" id="KW-1185">Reference proteome</keyword>
<evidence type="ECO:0000259" key="13">
    <source>
        <dbReference type="PROSITE" id="PS50893"/>
    </source>
</evidence>
<evidence type="ECO:0000256" key="3">
    <source>
        <dbReference type="ARBA" id="ARBA00005742"/>
    </source>
</evidence>
<keyword evidence="6 12" id="KW-0812">Transmembrane</keyword>
<dbReference type="SUPFAM" id="SSF53098">
    <property type="entry name" value="Ribonuclease H-like"/>
    <property type="match status" value="1"/>
</dbReference>
<feature type="transmembrane region" description="Helical" evidence="12">
    <location>
        <begin position="1180"/>
        <end position="1202"/>
    </location>
</feature>
<keyword evidence="8 15" id="KW-0067">ATP-binding</keyword>
<proteinExistence type="inferred from homology"/>
<evidence type="ECO:0000256" key="12">
    <source>
        <dbReference type="SAM" id="Phobius"/>
    </source>
</evidence>
<dbReference type="Proteomes" id="UP000591131">
    <property type="component" value="Unassembled WGS sequence"/>
</dbReference>
<dbReference type="Pfam" id="PF00664">
    <property type="entry name" value="ABC_membrane"/>
    <property type="match status" value="1"/>
</dbReference>
<keyword evidence="9 12" id="KW-1133">Transmembrane helix</keyword>
<dbReference type="InterPro" id="IPR027417">
    <property type="entry name" value="P-loop_NTPase"/>
</dbReference>
<comment type="subcellular location">
    <subcellularLocation>
        <location evidence="2">Cell membrane</location>
        <topology evidence="2">Multi-pass membrane protein</topology>
    </subcellularLocation>
    <subcellularLocation>
        <location evidence="1">Mitochondrion membrane</location>
        <topology evidence="1">Multi-pass membrane protein</topology>
    </subcellularLocation>
</comment>
<dbReference type="GO" id="GO:0005743">
    <property type="term" value="C:mitochondrial inner membrane"/>
    <property type="evidence" value="ECO:0007669"/>
    <property type="project" value="TreeGrafter"/>
</dbReference>
<evidence type="ECO:0000313" key="16">
    <source>
        <dbReference type="Proteomes" id="UP000591131"/>
    </source>
</evidence>
<evidence type="ECO:0000256" key="4">
    <source>
        <dbReference type="ARBA" id="ARBA00022448"/>
    </source>
</evidence>
<dbReference type="PROSITE" id="PS50893">
    <property type="entry name" value="ABC_TRANSPORTER_2"/>
    <property type="match status" value="1"/>
</dbReference>